<organism evidence="2">
    <name type="scientific">Hordeum vulgare</name>
    <name type="common">Barley</name>
    <dbReference type="NCBI Taxonomy" id="4513"/>
    <lineage>
        <taxon>Eukaryota</taxon>
        <taxon>Viridiplantae</taxon>
        <taxon>Streptophyta</taxon>
        <taxon>Embryophyta</taxon>
        <taxon>Tracheophyta</taxon>
        <taxon>Spermatophyta</taxon>
        <taxon>Magnoliopsida</taxon>
        <taxon>Liliopsida</taxon>
        <taxon>Poales</taxon>
        <taxon>Poaceae</taxon>
        <taxon>BOP clade</taxon>
        <taxon>Pooideae</taxon>
        <taxon>Triticodae</taxon>
        <taxon>Triticeae</taxon>
        <taxon>Hordeinae</taxon>
        <taxon>Hordeum</taxon>
    </lineage>
</organism>
<dbReference type="AlphaFoldDB" id="Q8L5A2"/>
<dbReference type="EMBL" id="AF427791">
    <property type="protein sequence ID" value="AAM22817.1"/>
    <property type="molecule type" value="Genomic_DNA"/>
</dbReference>
<gene>
    <name evidence="2" type="primary">80H14.14b</name>
    <name evidence="3" type="synonym">80H14.14a</name>
</gene>
<feature type="region of interest" description="Disordered" evidence="1">
    <location>
        <begin position="226"/>
        <end position="254"/>
    </location>
</feature>
<feature type="compositionally biased region" description="Basic residues" evidence="1">
    <location>
        <begin position="228"/>
        <end position="254"/>
    </location>
</feature>
<sequence length="254" mass="28840">MAVAAANGGEGDTKAAFVRSYDVLKEELLRDHASEYTEYPPVDRPRNAPFLLPCSHFPPCFILLDGAHAATSLQPCPAHSSARAATTLQPRTAAPLPSLRCRCRNAPMESCADMPLTPSYAHDPSFAAASATLFLTLEERKVILEEKKLAMEEHTGLLKWEKYLFFIMDTSTLEEQQKEYVKLAQEEVLIQKRRMAIGGMGATMEGMGDILPTPIKLHMMMRRASMMKTRRRKNRVRMRMKKRRKRKTEMRHDC</sequence>
<evidence type="ECO:0000256" key="1">
    <source>
        <dbReference type="SAM" id="MobiDB-lite"/>
    </source>
</evidence>
<proteinExistence type="predicted"/>
<accession>Q8L5A2</accession>
<evidence type="ECO:0000313" key="2">
    <source>
        <dbReference type="EMBL" id="AAM22817.1"/>
    </source>
</evidence>
<name>Q8L5A2_HORVU</name>
<protein>
    <submittedName>
        <fullName evidence="2">HV80H14.14B</fullName>
    </submittedName>
    <submittedName>
        <fullName evidence="3">Hv80H14.14a</fullName>
    </submittedName>
</protein>
<evidence type="ECO:0000313" key="3">
    <source>
        <dbReference type="EMBL" id="AAM22818.1"/>
    </source>
</evidence>
<reference evidence="2" key="1">
    <citation type="journal article" date="2002" name="Plant Cell">
        <title>Genome dynamics and evolution of the Mla (powdery mildew) resistance locus in barley.</title>
        <authorList>
            <person name="Wei F."/>
            <person name="Wing R.A."/>
            <person name="Wise R.P."/>
        </authorList>
    </citation>
    <scope>NUCLEOTIDE SEQUENCE</scope>
</reference>
<dbReference type="EMBL" id="AF427791">
    <property type="protein sequence ID" value="AAM22818.1"/>
    <property type="molecule type" value="Genomic_DNA"/>
</dbReference>